<dbReference type="RefSeq" id="WP_375558098.1">
    <property type="nucleotide sequence ID" value="NZ_JBBVGT010000003.1"/>
</dbReference>
<keyword evidence="2" id="KW-0808">Transferase</keyword>
<comment type="caution">
    <text evidence="2">The sequence shown here is derived from an EMBL/GenBank/DDBJ whole genome shotgun (WGS) entry which is preliminary data.</text>
</comment>
<dbReference type="Proteomes" id="UP001580928">
    <property type="component" value="Unassembled WGS sequence"/>
</dbReference>
<evidence type="ECO:0000259" key="1">
    <source>
        <dbReference type="Pfam" id="PF00535"/>
    </source>
</evidence>
<dbReference type="EC" id="2.4.-.-" evidence="2"/>
<dbReference type="PANTHER" id="PTHR43685:SF2">
    <property type="entry name" value="GLYCOSYLTRANSFERASE 2-LIKE DOMAIN-CONTAINING PROTEIN"/>
    <property type="match status" value="1"/>
</dbReference>
<evidence type="ECO:0000313" key="2">
    <source>
        <dbReference type="EMBL" id="MFB5946569.1"/>
    </source>
</evidence>
<gene>
    <name evidence="2" type="ORF">WKR92_12095</name>
</gene>
<feature type="domain" description="Glycosyltransferase 2-like" evidence="1">
    <location>
        <begin position="15"/>
        <end position="141"/>
    </location>
</feature>
<dbReference type="InterPro" id="IPR050834">
    <property type="entry name" value="Glycosyltransf_2"/>
</dbReference>
<proteinExistence type="predicted"/>
<name>A0ABV5CGA3_9SPHI</name>
<keyword evidence="2" id="KW-0328">Glycosyltransferase</keyword>
<accession>A0ABV5CGA3</accession>
<dbReference type="InterPro" id="IPR029044">
    <property type="entry name" value="Nucleotide-diphossugar_trans"/>
</dbReference>
<dbReference type="PANTHER" id="PTHR43685">
    <property type="entry name" value="GLYCOSYLTRANSFERASE"/>
    <property type="match status" value="1"/>
</dbReference>
<dbReference type="Gene3D" id="3.90.550.10">
    <property type="entry name" value="Spore Coat Polysaccharide Biosynthesis Protein SpsA, Chain A"/>
    <property type="match status" value="1"/>
</dbReference>
<organism evidence="2 3">
    <name type="scientific">Albibacterium profundi</name>
    <dbReference type="NCBI Taxonomy" id="3134906"/>
    <lineage>
        <taxon>Bacteria</taxon>
        <taxon>Pseudomonadati</taxon>
        <taxon>Bacteroidota</taxon>
        <taxon>Sphingobacteriia</taxon>
        <taxon>Sphingobacteriales</taxon>
        <taxon>Sphingobacteriaceae</taxon>
        <taxon>Albibacterium</taxon>
    </lineage>
</organism>
<sequence>MTNLQEIKTLEAGISVILCTYNGADKLPQTIKALAQQQVPPEIPWEIIFIDNNSSDNSSEIATASWEALSEKLDVPFISLSETIPGKYYALNKGLRNAKFSYFIIVDDDNWLNPNYVAQAFKSIDGRPEIGAIGSRTEAAFEADNPRDPVWLNKKPERFAIGEQGSDGDVTYRKHLWGAGLVSRTELYLRIYDKYPSFLIDYSTKNILVVEDTEYCLRLILRGFRLYYASELKLFHFVPNERLTKEYWTKLNSNIDRSFEVIDVYYMAVKVYSDKYKNPLLLLRLKLLTHLRFRTRTGIKKQRQRILLGLLFPESAYNTPLIDAVRRFIQDDELPRNTTTME</sequence>
<dbReference type="CDD" id="cd00761">
    <property type="entry name" value="Glyco_tranf_GTA_type"/>
    <property type="match status" value="1"/>
</dbReference>
<protein>
    <submittedName>
        <fullName evidence="2">Glycosyltransferase</fullName>
        <ecNumber evidence="2">2.4.-.-</ecNumber>
    </submittedName>
</protein>
<evidence type="ECO:0000313" key="3">
    <source>
        <dbReference type="Proteomes" id="UP001580928"/>
    </source>
</evidence>
<dbReference type="InterPro" id="IPR001173">
    <property type="entry name" value="Glyco_trans_2-like"/>
</dbReference>
<dbReference type="GO" id="GO:0016757">
    <property type="term" value="F:glycosyltransferase activity"/>
    <property type="evidence" value="ECO:0007669"/>
    <property type="project" value="UniProtKB-KW"/>
</dbReference>
<dbReference type="SUPFAM" id="SSF53448">
    <property type="entry name" value="Nucleotide-diphospho-sugar transferases"/>
    <property type="match status" value="1"/>
</dbReference>
<keyword evidence="3" id="KW-1185">Reference proteome</keyword>
<dbReference type="EMBL" id="JBBVGT010000003">
    <property type="protein sequence ID" value="MFB5946569.1"/>
    <property type="molecule type" value="Genomic_DNA"/>
</dbReference>
<dbReference type="Pfam" id="PF00535">
    <property type="entry name" value="Glycos_transf_2"/>
    <property type="match status" value="1"/>
</dbReference>
<reference evidence="2 3" key="1">
    <citation type="submission" date="2024-04" db="EMBL/GenBank/DDBJ databases">
        <title>Albibacterium profundi sp. nov., isolated from sediment of the Challenger Deep of Mariana Trench.</title>
        <authorList>
            <person name="Wang Y."/>
        </authorList>
    </citation>
    <scope>NUCLEOTIDE SEQUENCE [LARGE SCALE GENOMIC DNA]</scope>
    <source>
        <strain evidence="2 3">RHL897</strain>
    </source>
</reference>